<dbReference type="InterPro" id="IPR007219">
    <property type="entry name" value="XnlR_reg_dom"/>
</dbReference>
<keyword evidence="2" id="KW-0862">Zinc</keyword>
<evidence type="ECO:0000256" key="6">
    <source>
        <dbReference type="SAM" id="MobiDB-lite"/>
    </source>
</evidence>
<evidence type="ECO:0000256" key="5">
    <source>
        <dbReference type="ARBA" id="ARBA00023242"/>
    </source>
</evidence>
<evidence type="ECO:0000259" key="7">
    <source>
        <dbReference type="Pfam" id="PF04082"/>
    </source>
</evidence>
<dbReference type="OrthoDB" id="40579at2759"/>
<evidence type="ECO:0000256" key="1">
    <source>
        <dbReference type="ARBA" id="ARBA00022723"/>
    </source>
</evidence>
<reference evidence="8" key="1">
    <citation type="journal article" date="2020" name="Stud. Mycol.">
        <title>101 Dothideomycetes genomes: a test case for predicting lifestyles and emergence of pathogens.</title>
        <authorList>
            <person name="Haridas S."/>
            <person name="Albert R."/>
            <person name="Binder M."/>
            <person name="Bloem J."/>
            <person name="Labutti K."/>
            <person name="Salamov A."/>
            <person name="Andreopoulos B."/>
            <person name="Baker S."/>
            <person name="Barry K."/>
            <person name="Bills G."/>
            <person name="Bluhm B."/>
            <person name="Cannon C."/>
            <person name="Castanera R."/>
            <person name="Culley D."/>
            <person name="Daum C."/>
            <person name="Ezra D."/>
            <person name="Gonzalez J."/>
            <person name="Henrissat B."/>
            <person name="Kuo A."/>
            <person name="Liang C."/>
            <person name="Lipzen A."/>
            <person name="Lutzoni F."/>
            <person name="Magnuson J."/>
            <person name="Mondo S."/>
            <person name="Nolan M."/>
            <person name="Ohm R."/>
            <person name="Pangilinan J."/>
            <person name="Park H.-J."/>
            <person name="Ramirez L."/>
            <person name="Alfaro M."/>
            <person name="Sun H."/>
            <person name="Tritt A."/>
            <person name="Yoshinaga Y."/>
            <person name="Zwiers L.-H."/>
            <person name="Turgeon B."/>
            <person name="Goodwin S."/>
            <person name="Spatafora J."/>
            <person name="Crous P."/>
            <person name="Grigoriev I."/>
        </authorList>
    </citation>
    <scope>NUCLEOTIDE SEQUENCE</scope>
    <source>
        <strain evidence="8">CBS 260.36</strain>
    </source>
</reference>
<dbReference type="Proteomes" id="UP000799439">
    <property type="component" value="Unassembled WGS sequence"/>
</dbReference>
<dbReference type="PANTHER" id="PTHR47660">
    <property type="entry name" value="TRANSCRIPTION FACTOR WITH C2H2 AND ZN(2)-CYS(6) DNA BINDING DOMAIN (EUROFUNG)-RELATED-RELATED"/>
    <property type="match status" value="1"/>
</dbReference>
<organism evidence="8 9">
    <name type="scientific">Myriangium duriaei CBS 260.36</name>
    <dbReference type="NCBI Taxonomy" id="1168546"/>
    <lineage>
        <taxon>Eukaryota</taxon>
        <taxon>Fungi</taxon>
        <taxon>Dikarya</taxon>
        <taxon>Ascomycota</taxon>
        <taxon>Pezizomycotina</taxon>
        <taxon>Dothideomycetes</taxon>
        <taxon>Dothideomycetidae</taxon>
        <taxon>Myriangiales</taxon>
        <taxon>Myriangiaceae</taxon>
        <taxon>Myriangium</taxon>
    </lineage>
</organism>
<protein>
    <recommendedName>
        <fullName evidence="7">Xylanolytic transcriptional activator regulatory domain-containing protein</fullName>
    </recommendedName>
</protein>
<sequence length="865" mass="96243">MTSTAISTNTTHFGVSNSIPSVPFYLVDYELHHSPLATQPSDLLPRTVPTDRPDGWPSNRRRIPPHRPIQRNLDWAERPAGSHWGETVFIMVMLGGVAINARASACWQHVDPALHVNNIDPSDLPSDLGPLLAQECQNSGVSNGQIQAHTDHIQNNIAMAQKGSIMSPPPSLVRQDPCREQVLSSAMDNNDMLMLDRDLPTSQSPMRPSPGSSMDVPWPLDVFDFGMDNLFGVTDRLDDVFTVFGDQEQIQPFEPGEWPSNRSGFVTPNGGRTFNLGMIAQAFRESIWMWTPASADHAGDEQSNLTLLEDNVTLERRGFIDLPPLQEHISQMTRGKMLAMVLKTCEPMIYPRVLGSFPSPNLLSNVIHNFLAFHVSQEVTWIHPATIELNRELPEFLTILAASGATISHVPEVLKLGFAMQEAVRVALEKLFELDNSQTRELRPLQVLALSLDIALWSGVRRKMEIAESFAMPLITMMRRAGHFRRSLDPGPSPAAEDTGFALEQKWRRWAERESRIRLALYLFSRDMRSSMSLLSPPLLSYAELGTDLPCSKALWLAKNAVEWKAIYLNQQSSEDGTRVPDIRACMHDATPIFAHESRCDPDLALYTVISAAWGLIWQYREMKVFDKSQRESALALSARHQEATKRLEHLKLTACEWKGELTPIARLLHEQCMMHLFVSLEDVQLLAGKEGEAESRRIHPALVEWADTTEARQAILHAGQMIRAASDARDLASDGASAVAIYHASIVFWAYAVLSKPKRAVSTARTEPPPGFVKLDGEPGPDTKRFLMLGKGIPCIGHRISDNMNAESAQIVPLNEPAVMMTNIITLLRSKCSPREGSVSPLLENLISLMQALGKAATNRKLGL</sequence>
<keyword evidence="1" id="KW-0479">Metal-binding</keyword>
<evidence type="ECO:0000256" key="4">
    <source>
        <dbReference type="ARBA" id="ARBA00023163"/>
    </source>
</evidence>
<gene>
    <name evidence="8" type="ORF">K461DRAFT_318225</name>
</gene>
<comment type="caution">
    <text evidence="8">The sequence shown here is derived from an EMBL/GenBank/DDBJ whole genome shotgun (WGS) entry which is preliminary data.</text>
</comment>
<feature type="domain" description="Xylanolytic transcriptional activator regulatory" evidence="7">
    <location>
        <begin position="395"/>
        <end position="589"/>
    </location>
</feature>
<proteinExistence type="predicted"/>
<dbReference type="Pfam" id="PF04082">
    <property type="entry name" value="Fungal_trans"/>
    <property type="match status" value="1"/>
</dbReference>
<dbReference type="GO" id="GO:0008270">
    <property type="term" value="F:zinc ion binding"/>
    <property type="evidence" value="ECO:0007669"/>
    <property type="project" value="InterPro"/>
</dbReference>
<keyword evidence="9" id="KW-1185">Reference proteome</keyword>
<dbReference type="GO" id="GO:0003677">
    <property type="term" value="F:DNA binding"/>
    <property type="evidence" value="ECO:0007669"/>
    <property type="project" value="InterPro"/>
</dbReference>
<name>A0A9P4JAF1_9PEZI</name>
<feature type="region of interest" description="Disordered" evidence="6">
    <location>
        <begin position="38"/>
        <end position="65"/>
    </location>
</feature>
<dbReference type="GO" id="GO:0006351">
    <property type="term" value="P:DNA-templated transcription"/>
    <property type="evidence" value="ECO:0007669"/>
    <property type="project" value="InterPro"/>
</dbReference>
<evidence type="ECO:0000256" key="3">
    <source>
        <dbReference type="ARBA" id="ARBA00023015"/>
    </source>
</evidence>
<dbReference type="PANTHER" id="PTHR47660:SF2">
    <property type="entry name" value="TRANSCRIPTION FACTOR WITH C2H2 AND ZN(2)-CYS(6) DNA BINDING DOMAIN (EUROFUNG)"/>
    <property type="match status" value="1"/>
</dbReference>
<dbReference type="AlphaFoldDB" id="A0A9P4JAF1"/>
<keyword evidence="5" id="KW-0539">Nucleus</keyword>
<dbReference type="EMBL" id="ML996081">
    <property type="protein sequence ID" value="KAF2158258.1"/>
    <property type="molecule type" value="Genomic_DNA"/>
</dbReference>
<evidence type="ECO:0000313" key="9">
    <source>
        <dbReference type="Proteomes" id="UP000799439"/>
    </source>
</evidence>
<keyword evidence="4" id="KW-0804">Transcription</keyword>
<keyword evidence="3" id="KW-0805">Transcription regulation</keyword>
<accession>A0A9P4JAF1</accession>
<evidence type="ECO:0000256" key="2">
    <source>
        <dbReference type="ARBA" id="ARBA00022833"/>
    </source>
</evidence>
<evidence type="ECO:0000313" key="8">
    <source>
        <dbReference type="EMBL" id="KAF2158258.1"/>
    </source>
</evidence>